<dbReference type="AlphaFoldDB" id="A0A7V6DPF4"/>
<evidence type="ECO:0000256" key="1">
    <source>
        <dbReference type="SAM" id="SignalP"/>
    </source>
</evidence>
<protein>
    <recommendedName>
        <fullName evidence="2">Thioredoxin domain-containing protein</fullName>
    </recommendedName>
</protein>
<dbReference type="InterPro" id="IPR013766">
    <property type="entry name" value="Thioredoxin_domain"/>
</dbReference>
<sequence>MKYLRGSVIGLLGLAAGFLAVWGAMPTQAQAVAPAPGKPALFEFGSKYCIPCREMKEVMSGLKAQYGNQVEFRMVYVDEQRPLFDQYHIVAIPTQVFLNPEGKEIDRHIGALSKDEVIKKLQALKFIVH</sequence>
<evidence type="ECO:0000259" key="2">
    <source>
        <dbReference type="PROSITE" id="PS51352"/>
    </source>
</evidence>
<gene>
    <name evidence="3" type="ORF">ENV52_05335</name>
</gene>
<dbReference type="Pfam" id="PF00085">
    <property type="entry name" value="Thioredoxin"/>
    <property type="match status" value="1"/>
</dbReference>
<dbReference type="PANTHER" id="PTHR45663">
    <property type="entry name" value="GEO12009P1"/>
    <property type="match status" value="1"/>
</dbReference>
<feature type="domain" description="Thioredoxin" evidence="2">
    <location>
        <begin position="14"/>
        <end position="126"/>
    </location>
</feature>
<name>A0A7V6DPF4_9BACT</name>
<dbReference type="PANTHER" id="PTHR45663:SF11">
    <property type="entry name" value="GEO12009P1"/>
    <property type="match status" value="1"/>
</dbReference>
<feature type="signal peptide" evidence="1">
    <location>
        <begin position="1"/>
        <end position="29"/>
    </location>
</feature>
<proteinExistence type="predicted"/>
<dbReference type="GO" id="GO:0045454">
    <property type="term" value="P:cell redox homeostasis"/>
    <property type="evidence" value="ECO:0007669"/>
    <property type="project" value="TreeGrafter"/>
</dbReference>
<organism evidence="3">
    <name type="scientific">Desulfobacca acetoxidans</name>
    <dbReference type="NCBI Taxonomy" id="60893"/>
    <lineage>
        <taxon>Bacteria</taxon>
        <taxon>Pseudomonadati</taxon>
        <taxon>Thermodesulfobacteriota</taxon>
        <taxon>Desulfobaccia</taxon>
        <taxon>Desulfobaccales</taxon>
        <taxon>Desulfobaccaceae</taxon>
        <taxon>Desulfobacca</taxon>
    </lineage>
</organism>
<dbReference type="InterPro" id="IPR036249">
    <property type="entry name" value="Thioredoxin-like_sf"/>
</dbReference>
<dbReference type="GO" id="GO:0005829">
    <property type="term" value="C:cytosol"/>
    <property type="evidence" value="ECO:0007669"/>
    <property type="project" value="TreeGrafter"/>
</dbReference>
<comment type="caution">
    <text evidence="3">The sequence shown here is derived from an EMBL/GenBank/DDBJ whole genome shotgun (WGS) entry which is preliminary data.</text>
</comment>
<dbReference type="EMBL" id="DTGR01000080">
    <property type="protein sequence ID" value="HHS29109.1"/>
    <property type="molecule type" value="Genomic_DNA"/>
</dbReference>
<dbReference type="GO" id="GO:0015035">
    <property type="term" value="F:protein-disulfide reductase activity"/>
    <property type="evidence" value="ECO:0007669"/>
    <property type="project" value="TreeGrafter"/>
</dbReference>
<keyword evidence="1" id="KW-0732">Signal</keyword>
<dbReference type="PROSITE" id="PS51352">
    <property type="entry name" value="THIOREDOXIN_2"/>
    <property type="match status" value="1"/>
</dbReference>
<accession>A0A7V6DPF4</accession>
<dbReference type="Gene3D" id="3.40.30.10">
    <property type="entry name" value="Glutaredoxin"/>
    <property type="match status" value="1"/>
</dbReference>
<feature type="chain" id="PRO_5030868908" description="Thioredoxin domain-containing protein" evidence="1">
    <location>
        <begin position="30"/>
        <end position="129"/>
    </location>
</feature>
<dbReference type="SUPFAM" id="SSF52833">
    <property type="entry name" value="Thioredoxin-like"/>
    <property type="match status" value="1"/>
</dbReference>
<evidence type="ECO:0000313" key="3">
    <source>
        <dbReference type="EMBL" id="HHS29109.1"/>
    </source>
</evidence>
<reference evidence="3" key="1">
    <citation type="journal article" date="2020" name="mSystems">
        <title>Genome- and Community-Level Interaction Insights into Carbon Utilization and Element Cycling Functions of Hydrothermarchaeota in Hydrothermal Sediment.</title>
        <authorList>
            <person name="Zhou Z."/>
            <person name="Liu Y."/>
            <person name="Xu W."/>
            <person name="Pan J."/>
            <person name="Luo Z.H."/>
            <person name="Li M."/>
        </authorList>
    </citation>
    <scope>NUCLEOTIDE SEQUENCE [LARGE SCALE GENOMIC DNA]</scope>
    <source>
        <strain evidence="3">SpSt-767</strain>
    </source>
</reference>